<dbReference type="Gene3D" id="2.60.450.10">
    <property type="entry name" value="Lipopolysaccharide (LPS) transport protein A like domain"/>
    <property type="match status" value="1"/>
</dbReference>
<evidence type="ECO:0000259" key="6">
    <source>
        <dbReference type="Pfam" id="PF04453"/>
    </source>
</evidence>
<dbReference type="InterPro" id="IPR050218">
    <property type="entry name" value="LptD"/>
</dbReference>
<comment type="caution">
    <text evidence="7">The sequence shown here is derived from an EMBL/GenBank/DDBJ whole genome shotgun (WGS) entry which is preliminary data.</text>
</comment>
<keyword evidence="1 4" id="KW-0732">Signal</keyword>
<dbReference type="GO" id="GO:1990351">
    <property type="term" value="C:transporter complex"/>
    <property type="evidence" value="ECO:0007669"/>
    <property type="project" value="TreeGrafter"/>
</dbReference>
<protein>
    <recommendedName>
        <fullName evidence="4">LPS-assembly protein LptD</fullName>
    </recommendedName>
</protein>
<dbReference type="EMBL" id="JACHFM010000002">
    <property type="protein sequence ID" value="MBB5222300.1"/>
    <property type="molecule type" value="Genomic_DNA"/>
</dbReference>
<evidence type="ECO:0000256" key="2">
    <source>
        <dbReference type="ARBA" id="ARBA00023136"/>
    </source>
</evidence>
<organism evidence="7 8">
    <name type="scientific">Amaricoccus macauensis</name>
    <dbReference type="NCBI Taxonomy" id="57001"/>
    <lineage>
        <taxon>Bacteria</taxon>
        <taxon>Pseudomonadati</taxon>
        <taxon>Pseudomonadota</taxon>
        <taxon>Alphaproteobacteria</taxon>
        <taxon>Rhodobacterales</taxon>
        <taxon>Paracoccaceae</taxon>
        <taxon>Amaricoccus</taxon>
    </lineage>
</organism>
<evidence type="ECO:0000256" key="1">
    <source>
        <dbReference type="ARBA" id="ARBA00022729"/>
    </source>
</evidence>
<dbReference type="Pfam" id="PF04453">
    <property type="entry name" value="LptD"/>
    <property type="match status" value="1"/>
</dbReference>
<feature type="domain" description="Organic solvent tolerance-like N-terminal" evidence="5">
    <location>
        <begin position="46"/>
        <end position="92"/>
    </location>
</feature>
<evidence type="ECO:0000313" key="8">
    <source>
        <dbReference type="Proteomes" id="UP000549457"/>
    </source>
</evidence>
<dbReference type="GO" id="GO:0043165">
    <property type="term" value="P:Gram-negative-bacterium-type cell outer membrane assembly"/>
    <property type="evidence" value="ECO:0007669"/>
    <property type="project" value="UniProtKB-UniRule"/>
</dbReference>
<dbReference type="Pfam" id="PF03968">
    <property type="entry name" value="LptD_N"/>
    <property type="match status" value="1"/>
</dbReference>
<feature type="domain" description="LptD C-terminal" evidence="6">
    <location>
        <begin position="290"/>
        <end position="654"/>
    </location>
</feature>
<evidence type="ECO:0000313" key="7">
    <source>
        <dbReference type="EMBL" id="MBB5222300.1"/>
    </source>
</evidence>
<dbReference type="GO" id="GO:0009279">
    <property type="term" value="C:cell outer membrane"/>
    <property type="evidence" value="ECO:0007669"/>
    <property type="project" value="UniProtKB-SubCell"/>
</dbReference>
<dbReference type="PANTHER" id="PTHR30189:SF1">
    <property type="entry name" value="LPS-ASSEMBLY PROTEIN LPTD"/>
    <property type="match status" value="1"/>
</dbReference>
<comment type="caution">
    <text evidence="4">Lacks conserved residue(s) required for the propagation of feature annotation.</text>
</comment>
<dbReference type="RefSeq" id="WP_184148907.1">
    <property type="nucleotide sequence ID" value="NZ_JACHFM010000002.1"/>
</dbReference>
<sequence length="731" mass="79155">MRKTRILPALASSLVLGAGALGAVLGGGVPSVAQAPDAARMPASLVADQVSFDQQTERLTASGNVEVLYGDRVLRAKRIVYDQRADRIEAEGLLLTDAQGGVLIADGATLTPDLEDGLIESARLLIAGQMQLAAAEARREGGFDTLYRTVASTCTICEGDTRPTWAIRASRVIRDAAAQRIYFENASFELFGVPIGWLPRASIPEPGAGRANGILLPRFQSSSQIYGFGIKLPYYRTLGDQADMTLTPFITTSGARILEGQYRQRFESGGFNLAGSLALDDGLGDGGGLRGALSAQGAFALPRDFIGDFDLNWASDDSYLGQFDYSDADRLTSTAAIHRTMLDEYVSFGTVAFQALAGSDDVDAGTVPFAFPEFTYRRLYATPGLGGGTLGINGDSLGIIREDGQNMFRASGGGDWTRDGNLGHGVLAEVVAGIDFAAYQAWEARATGDTETYVRTVPTGSIELRWPWMKATSNAQHVIEPIVQVVYSHAFGDSDVPNEDSQLVEFDDTNLFSLNRFPGTDRLETGFRANLGVSYTRLDPAGWSLGLMAGRVLRSTSSDAQFYEGTGLAGQWSDYVTAVSLQFDWGLTLVNRSLFTDRLDFARNEFALAYEGERGGLRAAYIYLQEDDTNPFIGLQPETSEIALDARYRFLPNWELRGLWRYDAVAHANLRAGAGITYGNECAEFDLSLQRRYTYTDNLPPSTSVSFGLKLSGFGGDGETKWPARVCMRGA</sequence>
<dbReference type="GO" id="GO:0015920">
    <property type="term" value="P:lipopolysaccharide transport"/>
    <property type="evidence" value="ECO:0007669"/>
    <property type="project" value="InterPro"/>
</dbReference>
<name>A0A840SNG4_9RHOB</name>
<keyword evidence="8" id="KW-1185">Reference proteome</keyword>
<keyword evidence="3 4" id="KW-0998">Cell outer membrane</keyword>
<dbReference type="Proteomes" id="UP000549457">
    <property type="component" value="Unassembled WGS sequence"/>
</dbReference>
<evidence type="ECO:0000256" key="3">
    <source>
        <dbReference type="ARBA" id="ARBA00023237"/>
    </source>
</evidence>
<evidence type="ECO:0000259" key="5">
    <source>
        <dbReference type="Pfam" id="PF03968"/>
    </source>
</evidence>
<comment type="subcellular location">
    <subcellularLocation>
        <location evidence="4">Cell outer membrane</location>
    </subcellularLocation>
</comment>
<comment type="subunit">
    <text evidence="4">Component of the lipopolysaccharide transport and assembly complex.</text>
</comment>
<comment type="function">
    <text evidence="4">Involved in the assembly of lipopolysaccharide (LPS) at the surface of the outer membrane.</text>
</comment>
<dbReference type="PANTHER" id="PTHR30189">
    <property type="entry name" value="LPS-ASSEMBLY PROTEIN"/>
    <property type="match status" value="1"/>
</dbReference>
<dbReference type="InterPro" id="IPR020889">
    <property type="entry name" value="LipoPS_assembly_LptD"/>
</dbReference>
<dbReference type="AlphaFoldDB" id="A0A840SNG4"/>
<gene>
    <name evidence="4" type="primary">lptD</name>
    <name evidence="7" type="ORF">HNP73_002236</name>
</gene>
<dbReference type="InterPro" id="IPR007543">
    <property type="entry name" value="LptD_C"/>
</dbReference>
<reference evidence="7 8" key="1">
    <citation type="submission" date="2020-08" db="EMBL/GenBank/DDBJ databases">
        <title>Genomic Encyclopedia of Type Strains, Phase IV (KMG-IV): sequencing the most valuable type-strain genomes for metagenomic binning, comparative biology and taxonomic classification.</title>
        <authorList>
            <person name="Goeker M."/>
        </authorList>
    </citation>
    <scope>NUCLEOTIDE SEQUENCE [LARGE SCALE GENOMIC DNA]</scope>
    <source>
        <strain evidence="7 8">DSM 101730</strain>
    </source>
</reference>
<dbReference type="HAMAP" id="MF_01411">
    <property type="entry name" value="LPS_assembly_LptD"/>
    <property type="match status" value="1"/>
</dbReference>
<dbReference type="InterPro" id="IPR005653">
    <property type="entry name" value="OstA-like_N"/>
</dbReference>
<proteinExistence type="inferred from homology"/>
<comment type="similarity">
    <text evidence="4">Belongs to the LptD family.</text>
</comment>
<keyword evidence="2 4" id="KW-0472">Membrane</keyword>
<accession>A0A840SNG4</accession>
<evidence type="ECO:0000256" key="4">
    <source>
        <dbReference type="HAMAP-Rule" id="MF_01411"/>
    </source>
</evidence>